<dbReference type="Gene3D" id="3.40.50.1580">
    <property type="entry name" value="Nucleoside phosphorylase domain"/>
    <property type="match status" value="1"/>
</dbReference>
<sequence>MEPAGLAVIAAMEPEASLVRSRLHRRRQQVIPKVGRLWRGRVGAHRVVLCRCGMGEERAATALQWLVEHELLWGVLSIGFAGGLQPELITGDVVLADRIQAWPELAVREDEGRFVFPHARLASLVATAAQEAGLSRHRGLLLSHKTLVPGALDKRMLGRCTGALAVDMESYRIGSLAAAHGLPFICMRAILDPCDTELNLPFDGLTTPDGGVRPGAAARVVMRQPELLKSFWVLWRLSRLTQRRLAVWLDSFFALLDPSPSEEDTQRP</sequence>
<evidence type="ECO:0000259" key="1">
    <source>
        <dbReference type="Pfam" id="PF01048"/>
    </source>
</evidence>
<dbReference type="GO" id="GO:0005829">
    <property type="term" value="C:cytosol"/>
    <property type="evidence" value="ECO:0007669"/>
    <property type="project" value="TreeGrafter"/>
</dbReference>
<reference evidence="2 3" key="1">
    <citation type="journal article" date="2014" name="Nature">
        <title>An environmental bacterial taxon with a large and distinct metabolic repertoire.</title>
        <authorList>
            <person name="Wilson M.C."/>
            <person name="Mori T."/>
            <person name="Ruckert C."/>
            <person name="Uria A.R."/>
            <person name="Helf M.J."/>
            <person name="Takada K."/>
            <person name="Gernert C."/>
            <person name="Steffens U.A."/>
            <person name="Heycke N."/>
            <person name="Schmitt S."/>
            <person name="Rinke C."/>
            <person name="Helfrich E.J."/>
            <person name="Brachmann A.O."/>
            <person name="Gurgui C."/>
            <person name="Wakimoto T."/>
            <person name="Kracht M."/>
            <person name="Crusemann M."/>
            <person name="Hentschel U."/>
            <person name="Abe I."/>
            <person name="Matsunaga S."/>
            <person name="Kalinowski J."/>
            <person name="Takeyama H."/>
            <person name="Piel J."/>
        </authorList>
    </citation>
    <scope>NUCLEOTIDE SEQUENCE [LARGE SCALE GENOMIC DNA]</scope>
    <source>
        <strain evidence="3">TSY2</strain>
    </source>
</reference>
<proteinExistence type="predicted"/>
<dbReference type="PANTHER" id="PTHR46832:SF1">
    <property type="entry name" value="5'-METHYLTHIOADENOSINE_S-ADENOSYLHOMOCYSTEINE NUCLEOSIDASE"/>
    <property type="match status" value="1"/>
</dbReference>
<dbReference type="GO" id="GO:0008930">
    <property type="term" value="F:methylthioadenosine nucleosidase activity"/>
    <property type="evidence" value="ECO:0007669"/>
    <property type="project" value="TreeGrafter"/>
</dbReference>
<evidence type="ECO:0000313" key="3">
    <source>
        <dbReference type="Proteomes" id="UP000019140"/>
    </source>
</evidence>
<dbReference type="GO" id="GO:0009116">
    <property type="term" value="P:nucleoside metabolic process"/>
    <property type="evidence" value="ECO:0007669"/>
    <property type="project" value="InterPro"/>
</dbReference>
<accession>W4M9H1</accession>
<dbReference type="GO" id="GO:0008782">
    <property type="term" value="F:adenosylhomocysteine nucleosidase activity"/>
    <property type="evidence" value="ECO:0007669"/>
    <property type="project" value="TreeGrafter"/>
</dbReference>
<dbReference type="InterPro" id="IPR035994">
    <property type="entry name" value="Nucleoside_phosphorylase_sf"/>
</dbReference>
<dbReference type="PANTHER" id="PTHR46832">
    <property type="entry name" value="5'-METHYLTHIOADENOSINE/S-ADENOSYLHOMOCYSTEINE NUCLEOSIDASE"/>
    <property type="match status" value="1"/>
</dbReference>
<dbReference type="EMBL" id="AZHX01000586">
    <property type="protein sequence ID" value="ETX06843.1"/>
    <property type="molecule type" value="Genomic_DNA"/>
</dbReference>
<comment type="caution">
    <text evidence="2">The sequence shown here is derived from an EMBL/GenBank/DDBJ whole genome shotgun (WGS) entry which is preliminary data.</text>
</comment>
<dbReference type="AlphaFoldDB" id="W4M9H1"/>
<organism evidence="2 3">
    <name type="scientific">Candidatus Entotheonella gemina</name>
    <dbReference type="NCBI Taxonomy" id="1429439"/>
    <lineage>
        <taxon>Bacteria</taxon>
        <taxon>Pseudomonadati</taxon>
        <taxon>Nitrospinota/Tectimicrobiota group</taxon>
        <taxon>Candidatus Tectimicrobiota</taxon>
        <taxon>Candidatus Entotheonellia</taxon>
        <taxon>Candidatus Entotheonellales</taxon>
        <taxon>Candidatus Entotheonellaceae</taxon>
        <taxon>Candidatus Entotheonella</taxon>
    </lineage>
</organism>
<dbReference type="GO" id="GO:0019284">
    <property type="term" value="P:L-methionine salvage from S-adenosylmethionine"/>
    <property type="evidence" value="ECO:0007669"/>
    <property type="project" value="TreeGrafter"/>
</dbReference>
<dbReference type="InterPro" id="IPR000845">
    <property type="entry name" value="Nucleoside_phosphorylase_d"/>
</dbReference>
<dbReference type="CDD" id="cd17877">
    <property type="entry name" value="NP_MTAN-like"/>
    <property type="match status" value="1"/>
</dbReference>
<feature type="domain" description="Nucleoside phosphorylase" evidence="1">
    <location>
        <begin position="7"/>
        <end position="199"/>
    </location>
</feature>
<name>W4M9H1_9BACT</name>
<dbReference type="SUPFAM" id="SSF53167">
    <property type="entry name" value="Purine and uridine phosphorylases"/>
    <property type="match status" value="1"/>
</dbReference>
<dbReference type="HOGENOM" id="CLU_031248_4_2_7"/>
<dbReference type="Pfam" id="PF01048">
    <property type="entry name" value="PNP_UDP_1"/>
    <property type="match status" value="1"/>
</dbReference>
<dbReference type="Proteomes" id="UP000019140">
    <property type="component" value="Unassembled WGS sequence"/>
</dbReference>
<gene>
    <name evidence="2" type="ORF">ETSY2_14700</name>
</gene>
<protein>
    <recommendedName>
        <fullName evidence="1">Nucleoside phosphorylase domain-containing protein</fullName>
    </recommendedName>
</protein>
<evidence type="ECO:0000313" key="2">
    <source>
        <dbReference type="EMBL" id="ETX06843.1"/>
    </source>
</evidence>
<keyword evidence="3" id="KW-1185">Reference proteome</keyword>